<accession>A0A1Q9LLG8</accession>
<gene>
    <name evidence="1" type="ORF">BJP25_18085</name>
</gene>
<dbReference type="OrthoDB" id="9763471at2"/>
<dbReference type="Proteomes" id="UP000186040">
    <property type="component" value="Unassembled WGS sequence"/>
</dbReference>
<keyword evidence="2" id="KW-1185">Reference proteome</keyword>
<dbReference type="AlphaFoldDB" id="A0A1Q9LLG8"/>
<proteinExistence type="predicted"/>
<evidence type="ECO:0000313" key="2">
    <source>
        <dbReference type="Proteomes" id="UP000186040"/>
    </source>
</evidence>
<protein>
    <submittedName>
        <fullName evidence="1">Uncharacterized protein</fullName>
    </submittedName>
</protein>
<sequence>MPSITSWTRLEPRARAGDLRPALEAQVHDPLWALARQWQFGEFLGDDAGSPIWVRVRGYADRATRYRPGAATAEDYDPAVPLEAVVEREPEVGTDLRASAEAGQQLLRMLTAGGFSDAGTAIRQAYPLPAPTPDPAGPGGTDAVRRYLAVVGGRVPHAAEFAAEARATVPGGQLPARVQLAAARVAGTVAVVQRWLTWLGGRQLAVEPGREAWDAQRMEHRFAVGVDVGGTEVTLTAPEYRGGRLDWTDFTAGPAGGLGAKAARTPLTATTFPAPASFPGMPARRYWEFEDARASLGGVEAGPEELARMLLAEFATVFSNDWYVVPLDVPVGTLTTITSVVVADTFSSVVGGPTLLPAVGAGAGDGHWSLFRPSTTTGGRHPGLFLAPATAPGLDGEVLEEVLFARDEDANLAWAVERRVPDLVGAPLDRAGTGAAGVGGSASAPEVDPVEGALHYRVATTVPEHWVPMVPVEVRPGSVVLRRGHLSRRGPDGALRPAPALGRLLRPGAALDVREEEVPREGAEVSRAWQYARGADGRTYLWIGKRRRAGRGESASGLRFDVAE</sequence>
<dbReference type="EMBL" id="MKQR01000013">
    <property type="protein sequence ID" value="OLR92887.1"/>
    <property type="molecule type" value="Genomic_DNA"/>
</dbReference>
<dbReference type="STRING" id="1193682.BJP25_18085"/>
<dbReference type="RefSeq" id="WP_075975152.1">
    <property type="nucleotide sequence ID" value="NZ_MKQR01000013.1"/>
</dbReference>
<comment type="caution">
    <text evidence="1">The sequence shown here is derived from an EMBL/GenBank/DDBJ whole genome shotgun (WGS) entry which is preliminary data.</text>
</comment>
<organism evidence="1 2">
    <name type="scientific">Actinokineospora bangkokensis</name>
    <dbReference type="NCBI Taxonomy" id="1193682"/>
    <lineage>
        <taxon>Bacteria</taxon>
        <taxon>Bacillati</taxon>
        <taxon>Actinomycetota</taxon>
        <taxon>Actinomycetes</taxon>
        <taxon>Pseudonocardiales</taxon>
        <taxon>Pseudonocardiaceae</taxon>
        <taxon>Actinokineospora</taxon>
    </lineage>
</organism>
<evidence type="ECO:0000313" key="1">
    <source>
        <dbReference type="EMBL" id="OLR92887.1"/>
    </source>
</evidence>
<reference evidence="1 2" key="1">
    <citation type="submission" date="2016-10" db="EMBL/GenBank/DDBJ databases">
        <title>The Draft Genome Sequence of Actinokineospora bangkokensis 44EHWT reveals the biosynthetic pathway of antifungal compounds Thailandins with unusual extender unit butylmalonyl-CoA.</title>
        <authorList>
            <person name="Greule A."/>
            <person name="Intra B."/>
            <person name="Flemming S."/>
            <person name="Rommel M.G."/>
            <person name="Panbangred W."/>
            <person name="Bechthold A."/>
        </authorList>
    </citation>
    <scope>NUCLEOTIDE SEQUENCE [LARGE SCALE GENOMIC DNA]</scope>
    <source>
        <strain evidence="1 2">44EHW</strain>
    </source>
</reference>
<name>A0A1Q9LLG8_9PSEU</name>